<accession>A0A9D3VJ68</accession>
<gene>
    <name evidence="2" type="ORF">J1N35_022805</name>
</gene>
<feature type="compositionally biased region" description="Pro residues" evidence="1">
    <location>
        <begin position="18"/>
        <end position="27"/>
    </location>
</feature>
<comment type="caution">
    <text evidence="2">The sequence shown here is derived from an EMBL/GenBank/DDBJ whole genome shotgun (WGS) entry which is preliminary data.</text>
</comment>
<reference evidence="2 3" key="1">
    <citation type="journal article" date="2021" name="Plant Biotechnol. J.">
        <title>Multi-omics assisted identification of the key and species-specific regulatory components of drought-tolerant mechanisms in Gossypium stocksii.</title>
        <authorList>
            <person name="Yu D."/>
            <person name="Ke L."/>
            <person name="Zhang D."/>
            <person name="Wu Y."/>
            <person name="Sun Y."/>
            <person name="Mei J."/>
            <person name="Sun J."/>
            <person name="Sun Y."/>
        </authorList>
    </citation>
    <scope>NUCLEOTIDE SEQUENCE [LARGE SCALE GENOMIC DNA]</scope>
    <source>
        <strain evidence="3">cv. E1</strain>
        <tissue evidence="2">Leaf</tissue>
    </source>
</reference>
<keyword evidence="3" id="KW-1185">Reference proteome</keyword>
<feature type="region of interest" description="Disordered" evidence="1">
    <location>
        <begin position="1"/>
        <end position="30"/>
    </location>
</feature>
<organism evidence="2 3">
    <name type="scientific">Gossypium stocksii</name>
    <dbReference type="NCBI Taxonomy" id="47602"/>
    <lineage>
        <taxon>Eukaryota</taxon>
        <taxon>Viridiplantae</taxon>
        <taxon>Streptophyta</taxon>
        <taxon>Embryophyta</taxon>
        <taxon>Tracheophyta</taxon>
        <taxon>Spermatophyta</taxon>
        <taxon>Magnoliopsida</taxon>
        <taxon>eudicotyledons</taxon>
        <taxon>Gunneridae</taxon>
        <taxon>Pentapetalae</taxon>
        <taxon>rosids</taxon>
        <taxon>malvids</taxon>
        <taxon>Malvales</taxon>
        <taxon>Malvaceae</taxon>
        <taxon>Malvoideae</taxon>
        <taxon>Gossypium</taxon>
    </lineage>
</organism>
<name>A0A9D3VJ68_9ROSI</name>
<evidence type="ECO:0000313" key="2">
    <source>
        <dbReference type="EMBL" id="KAH1083044.1"/>
    </source>
</evidence>
<sequence length="93" mass="9680">MDDGTGPSIAPTQSQGPKPQPTTPIPQPLQIIPGTDASAVHHLIHPLVHLPSTTCSNYWHVTDSAIDLMATNGYGTSGGQPKLMSVTAQAAKK</sequence>
<proteinExistence type="predicted"/>
<protein>
    <submittedName>
        <fullName evidence="2">Uncharacterized protein</fullName>
    </submittedName>
</protein>
<evidence type="ECO:0000256" key="1">
    <source>
        <dbReference type="SAM" id="MobiDB-lite"/>
    </source>
</evidence>
<dbReference type="EMBL" id="JAIQCV010000007">
    <property type="protein sequence ID" value="KAH1083044.1"/>
    <property type="molecule type" value="Genomic_DNA"/>
</dbReference>
<dbReference type="AlphaFoldDB" id="A0A9D3VJ68"/>
<dbReference type="Proteomes" id="UP000828251">
    <property type="component" value="Unassembled WGS sequence"/>
</dbReference>
<evidence type="ECO:0000313" key="3">
    <source>
        <dbReference type="Proteomes" id="UP000828251"/>
    </source>
</evidence>